<dbReference type="Gene3D" id="3.30.70.60">
    <property type="match status" value="1"/>
</dbReference>
<organism evidence="9">
    <name type="scientific">Phaeodactylum tricornutum</name>
    <name type="common">Diatom</name>
    <dbReference type="NCBI Taxonomy" id="2850"/>
    <lineage>
        <taxon>Eukaryota</taxon>
        <taxon>Sar</taxon>
        <taxon>Stramenopiles</taxon>
        <taxon>Ochrophyta</taxon>
        <taxon>Bacillariophyta</taxon>
        <taxon>Bacillariophyceae</taxon>
        <taxon>Bacillariophycidae</taxon>
        <taxon>Naviculales</taxon>
        <taxon>Phaeodactylaceae</taxon>
        <taxon>Phaeodactylum</taxon>
    </lineage>
</organism>
<evidence type="ECO:0000256" key="4">
    <source>
        <dbReference type="ARBA" id="ARBA00022679"/>
    </source>
</evidence>
<dbReference type="CDD" id="cd02440">
    <property type="entry name" value="AdoMet_MTases"/>
    <property type="match status" value="1"/>
</dbReference>
<evidence type="ECO:0000256" key="1">
    <source>
        <dbReference type="ARBA" id="ARBA00007411"/>
    </source>
</evidence>
<comment type="similarity">
    <text evidence="1">Belongs to the EF-1-beta/EF-1-delta family.</text>
</comment>
<evidence type="ECO:0000313" key="9">
    <source>
        <dbReference type="EMBL" id="CAG9288588.1"/>
    </source>
</evidence>
<evidence type="ECO:0000256" key="6">
    <source>
        <dbReference type="ARBA" id="ARBA00022917"/>
    </source>
</evidence>
<evidence type="ECO:0000256" key="5">
    <source>
        <dbReference type="ARBA" id="ARBA00022768"/>
    </source>
</evidence>
<dbReference type="InterPro" id="IPR051419">
    <property type="entry name" value="Lys/N-term_MeTrsfase_sf"/>
</dbReference>
<name>A0A8J9SB30_PHATR</name>
<reference evidence="9" key="1">
    <citation type="submission" date="2022-02" db="EMBL/GenBank/DDBJ databases">
        <authorList>
            <person name="Giguere J D."/>
        </authorList>
    </citation>
    <scope>NUCLEOTIDE SEQUENCE</scope>
    <source>
        <strain evidence="9">CCAP 1055/1</strain>
    </source>
</reference>
<protein>
    <recommendedName>
        <fullName evidence="8">Translation elongation factor EF1B beta/delta subunit guanine nucleotide exchange domain-containing protein</fullName>
    </recommendedName>
</protein>
<dbReference type="InterPro" id="IPR036219">
    <property type="entry name" value="eEF-1beta-like_sf"/>
</dbReference>
<evidence type="ECO:0000256" key="3">
    <source>
        <dbReference type="ARBA" id="ARBA00022603"/>
    </source>
</evidence>
<sequence>MAEAASIGDALQILGDPSGRQDSDYWNAWFKAVCLNPEHRVFEWYCSTNEVIRVLSNYIGDANILSDRHRIMHPGSGTSLLPVRLSQIYPYRNVVVDVSEVAIDEMKQLHRMQFEGVNQGTKAASVEYRVANLLEPALDFEANSFHFWIDKGFVDAVFSKEGKEVNRSQEDHLFLEINRVLTSEGGTALIVSLAEDHSLQLIVNNWLRECIAWKDRLDVWELTPVSGDMPPFCFVLAKASGNAAKNGRRVNFHYIHSKSPEEIYVNNAEEGIAKIGFHISQSRAAFAQRLSSPNKPKISIRRILAILEIKPYDADMDLKVLANVIQSTVWKMADKLTILPQWYPFPGGDLQKIVPVAYGISKLQLKCIIPEDDIDKLVEAINEWEGNDQFSDGVQSVDVDWANTVPVGDAIEILRNR</sequence>
<dbReference type="PANTHER" id="PTHR12176:SF78">
    <property type="entry name" value="EEF1A LYSINE AND N-TERMINAL METHYLTRANSFERASE"/>
    <property type="match status" value="1"/>
</dbReference>
<dbReference type="GO" id="GO:0008168">
    <property type="term" value="F:methyltransferase activity"/>
    <property type="evidence" value="ECO:0007669"/>
    <property type="project" value="UniProtKB-KW"/>
</dbReference>
<evidence type="ECO:0000259" key="8">
    <source>
        <dbReference type="SMART" id="SM00888"/>
    </source>
</evidence>
<dbReference type="EMBL" id="OU594944">
    <property type="protein sequence ID" value="CAG9288588.1"/>
    <property type="molecule type" value="Genomic_DNA"/>
</dbReference>
<dbReference type="GO" id="GO:0003746">
    <property type="term" value="F:translation elongation factor activity"/>
    <property type="evidence" value="ECO:0007669"/>
    <property type="project" value="UniProtKB-KW"/>
</dbReference>
<accession>A0A8J9SB30</accession>
<dbReference type="InterPro" id="IPR014717">
    <property type="entry name" value="Transl_elong_EF1B/ribsomal_bS6"/>
</dbReference>
<dbReference type="Proteomes" id="UP000836788">
    <property type="component" value="Chromosome 3"/>
</dbReference>
<gene>
    <name evidence="9" type="ORF">PTTT1_LOCUS39011</name>
</gene>
<keyword evidence="4" id="KW-0808">Transferase</keyword>
<comment type="similarity">
    <text evidence="2">Belongs to the methyltransferase superfamily.</text>
</comment>
<dbReference type="Pfam" id="PF00736">
    <property type="entry name" value="EF1_GNE"/>
    <property type="match status" value="1"/>
</dbReference>
<keyword evidence="6" id="KW-0648">Protein biosynthesis</keyword>
<dbReference type="PANTHER" id="PTHR12176">
    <property type="entry name" value="SAM-DEPENDENT METHYLTRANSFERASE SUPERFAMILY PROTEIN"/>
    <property type="match status" value="1"/>
</dbReference>
<keyword evidence="3" id="KW-0489">Methyltransferase</keyword>
<dbReference type="SUPFAM" id="SSF53335">
    <property type="entry name" value="S-adenosyl-L-methionine-dependent methyltransferases"/>
    <property type="match status" value="1"/>
</dbReference>
<feature type="domain" description="Translation elongation factor EF1B beta/delta subunit guanine nucleotide exchange" evidence="8">
    <location>
        <begin position="302"/>
        <end position="405"/>
    </location>
</feature>
<dbReference type="GO" id="GO:0032259">
    <property type="term" value="P:methylation"/>
    <property type="evidence" value="ECO:0007669"/>
    <property type="project" value="UniProtKB-KW"/>
</dbReference>
<dbReference type="AlphaFoldDB" id="A0A8J9SB30"/>
<evidence type="ECO:0000256" key="2">
    <source>
        <dbReference type="ARBA" id="ARBA00008361"/>
    </source>
</evidence>
<dbReference type="InterPro" id="IPR029063">
    <property type="entry name" value="SAM-dependent_MTases_sf"/>
</dbReference>
<dbReference type="Gene3D" id="3.40.50.150">
    <property type="entry name" value="Vaccinia Virus protein VP39"/>
    <property type="match status" value="1"/>
</dbReference>
<dbReference type="InterPro" id="IPR014038">
    <property type="entry name" value="EF1B_bsu/dsu_GNE"/>
</dbReference>
<keyword evidence="5" id="KW-0251">Elongation factor</keyword>
<dbReference type="SMART" id="SM00888">
    <property type="entry name" value="EF1_GNE"/>
    <property type="match status" value="1"/>
</dbReference>
<dbReference type="SUPFAM" id="SSF54984">
    <property type="entry name" value="eEF-1beta-like"/>
    <property type="match status" value="1"/>
</dbReference>
<proteinExistence type="inferred from homology"/>
<evidence type="ECO:0000256" key="7">
    <source>
        <dbReference type="ARBA" id="ARBA00023268"/>
    </source>
</evidence>
<keyword evidence="7" id="KW-0511">Multifunctional enzyme</keyword>